<keyword evidence="1" id="KW-1133">Transmembrane helix</keyword>
<evidence type="ECO:0000313" key="3">
    <source>
        <dbReference type="Proteomes" id="UP000660339"/>
    </source>
</evidence>
<dbReference type="RefSeq" id="WP_166387275.1">
    <property type="nucleotide sequence ID" value="NZ_BAAATT010000045.1"/>
</dbReference>
<gene>
    <name evidence="2" type="ORF">Cme02nite_76020</name>
</gene>
<feature type="transmembrane region" description="Helical" evidence="1">
    <location>
        <begin position="111"/>
        <end position="132"/>
    </location>
</feature>
<dbReference type="Proteomes" id="UP000660339">
    <property type="component" value="Unassembled WGS sequence"/>
</dbReference>
<feature type="transmembrane region" description="Helical" evidence="1">
    <location>
        <begin position="34"/>
        <end position="52"/>
    </location>
</feature>
<evidence type="ECO:0000313" key="2">
    <source>
        <dbReference type="EMBL" id="GIG19270.1"/>
    </source>
</evidence>
<reference evidence="2" key="1">
    <citation type="submission" date="2021-01" db="EMBL/GenBank/DDBJ databases">
        <title>Whole genome shotgun sequence of Catellatospora methionotrophica NBRC 14553.</title>
        <authorList>
            <person name="Komaki H."/>
            <person name="Tamura T."/>
        </authorList>
    </citation>
    <scope>NUCLEOTIDE SEQUENCE</scope>
    <source>
        <strain evidence="2">NBRC 14553</strain>
    </source>
</reference>
<feature type="transmembrane region" description="Helical" evidence="1">
    <location>
        <begin position="259"/>
        <end position="280"/>
    </location>
</feature>
<accession>A0A8J3LR17</accession>
<organism evidence="2 3">
    <name type="scientific">Catellatospora methionotrophica</name>
    <dbReference type="NCBI Taxonomy" id="121620"/>
    <lineage>
        <taxon>Bacteria</taxon>
        <taxon>Bacillati</taxon>
        <taxon>Actinomycetota</taxon>
        <taxon>Actinomycetes</taxon>
        <taxon>Micromonosporales</taxon>
        <taxon>Micromonosporaceae</taxon>
        <taxon>Catellatospora</taxon>
    </lineage>
</organism>
<keyword evidence="3" id="KW-1185">Reference proteome</keyword>
<name>A0A8J3LR17_9ACTN</name>
<dbReference type="AlphaFoldDB" id="A0A8J3LR17"/>
<comment type="caution">
    <text evidence="2">The sequence shown here is derived from an EMBL/GenBank/DDBJ whole genome shotgun (WGS) entry which is preliminary data.</text>
</comment>
<keyword evidence="1" id="KW-0472">Membrane</keyword>
<dbReference type="EMBL" id="BONJ01000054">
    <property type="protein sequence ID" value="GIG19270.1"/>
    <property type="molecule type" value="Genomic_DNA"/>
</dbReference>
<keyword evidence="1" id="KW-0812">Transmembrane</keyword>
<feature type="transmembrane region" description="Helical" evidence="1">
    <location>
        <begin position="138"/>
        <end position="160"/>
    </location>
</feature>
<sequence>MDLPLEQVFPDPAAIAVARVLHDLFMFRWTLSRAAIGIAVGVAVSGFAMVAYRQGWSVAKESAAVAATLLIVVIGGRWTAVRDARWATVHGPVSATMKVHRGRVVVRRVDVFSSVMLGVVGVGWAATLWLAALDWVGVSVVLACAFMGPLFVMFAIPALAHKVVVTPAHLTIHRAFSRSVVPRHTIRTVRRGDAGALVVETLDGGSAKIPTGISSLFVQGNWNHRPAQLKAAGRLEAAFAALPPAEAADSDTVTTRPRITLIIIAVAAAACFATLTALVYTDVVKDAPR</sequence>
<proteinExistence type="predicted"/>
<protein>
    <recommendedName>
        <fullName evidence="4">PH domain-containing protein</fullName>
    </recommendedName>
</protein>
<evidence type="ECO:0008006" key="4">
    <source>
        <dbReference type="Google" id="ProtNLM"/>
    </source>
</evidence>
<evidence type="ECO:0000256" key="1">
    <source>
        <dbReference type="SAM" id="Phobius"/>
    </source>
</evidence>